<dbReference type="OrthoDB" id="9806902at2"/>
<dbReference type="PATRIC" id="fig|273677.3.peg.797"/>
<dbReference type="AlphaFoldDB" id="A0A031G077"/>
<dbReference type="InterPro" id="IPR029058">
    <property type="entry name" value="AB_hydrolase_fold"/>
</dbReference>
<evidence type="ECO:0000313" key="2">
    <source>
        <dbReference type="EMBL" id="EZP29295.1"/>
    </source>
</evidence>
<dbReference type="InterPro" id="IPR051044">
    <property type="entry name" value="MAG_DAG_Lipase"/>
</dbReference>
<dbReference type="Gene3D" id="3.40.50.1820">
    <property type="entry name" value="alpha/beta hydrolase"/>
    <property type="match status" value="1"/>
</dbReference>
<keyword evidence="3" id="KW-1185">Reference proteome</keyword>
<evidence type="ECO:0000259" key="1">
    <source>
        <dbReference type="Pfam" id="PF12146"/>
    </source>
</evidence>
<protein>
    <submittedName>
        <fullName evidence="2">Lysophospholipase</fullName>
    </submittedName>
</protein>
<sequence>MPEFIDAHGIAIVYDVHPAHGVTRGVVQLLHGVGEHAGRYGGVIAALTADGFTVYADDHRGHGRTGLRQHGGDHSRLGRLGPGGLRATVAGLQQFTQIIRDENPGLPLVLLGHSWGSFLAQKLVNLDPRVYDAVVLSGSSLLWPGALNAAPLNKRWAGPGATGAEWLSTDAAVGRAFLDDPLTTLVPLPKLFGPLDTLRLIGKPRKDLGVALPVLLMVGRDDPVGGPRSVHRLAEAYRSRSGLTDVTTLVYPDARHEIFNERCAPEAFADLVAWLDARIARRDAASVADSAPAPAADAGE</sequence>
<dbReference type="Proteomes" id="UP000024001">
    <property type="component" value="Unassembled WGS sequence"/>
</dbReference>
<feature type="domain" description="Serine aminopeptidase S33" evidence="1">
    <location>
        <begin position="23"/>
        <end position="262"/>
    </location>
</feature>
<accession>A0A031G077</accession>
<reference evidence="2 3" key="1">
    <citation type="submission" date="2014-03" db="EMBL/GenBank/DDBJ databases">
        <title>Draft Genome Sequences of 13 Willow Endophytes.</title>
        <authorList>
            <person name="Gan H.Y."/>
            <person name="Gan H.M."/>
            <person name="Savka M.A."/>
            <person name="Hudson A.O."/>
        </authorList>
    </citation>
    <scope>NUCLEOTIDE SEQUENCE [LARGE SCALE GENOMIC DNA]</scope>
    <source>
        <strain evidence="2 3">RIT293</strain>
    </source>
</reference>
<proteinExistence type="predicted"/>
<dbReference type="EMBL" id="JFYO01000002">
    <property type="protein sequence ID" value="EZP29295.1"/>
    <property type="molecule type" value="Genomic_DNA"/>
</dbReference>
<evidence type="ECO:0000313" key="3">
    <source>
        <dbReference type="Proteomes" id="UP000024001"/>
    </source>
</evidence>
<dbReference type="InterPro" id="IPR022742">
    <property type="entry name" value="Hydrolase_4"/>
</dbReference>
<dbReference type="Pfam" id="PF12146">
    <property type="entry name" value="Hydrolase_4"/>
    <property type="match status" value="1"/>
</dbReference>
<name>A0A031G077_9MICO</name>
<dbReference type="SUPFAM" id="SSF53474">
    <property type="entry name" value="alpha/beta-Hydrolases"/>
    <property type="match status" value="1"/>
</dbReference>
<organism evidence="2 3">
    <name type="scientific">Microbacterium oleivorans</name>
    <dbReference type="NCBI Taxonomy" id="273677"/>
    <lineage>
        <taxon>Bacteria</taxon>
        <taxon>Bacillati</taxon>
        <taxon>Actinomycetota</taxon>
        <taxon>Actinomycetes</taxon>
        <taxon>Micrococcales</taxon>
        <taxon>Microbacteriaceae</taxon>
        <taxon>Microbacterium</taxon>
    </lineage>
</organism>
<dbReference type="RefSeq" id="WP_036309781.1">
    <property type="nucleotide sequence ID" value="NZ_JFYO01000002.1"/>
</dbReference>
<dbReference type="PANTHER" id="PTHR11614">
    <property type="entry name" value="PHOSPHOLIPASE-RELATED"/>
    <property type="match status" value="1"/>
</dbReference>
<dbReference type="eggNOG" id="COG2267">
    <property type="taxonomic scope" value="Bacteria"/>
</dbReference>
<comment type="caution">
    <text evidence="2">The sequence shown here is derived from an EMBL/GenBank/DDBJ whole genome shotgun (WGS) entry which is preliminary data.</text>
</comment>
<gene>
    <name evidence="2" type="ORF">BW34_00812</name>
</gene>